<keyword evidence="5" id="KW-1133">Transmembrane helix</keyword>
<dbReference type="GO" id="GO:0004190">
    <property type="term" value="F:aspartic-type endopeptidase activity"/>
    <property type="evidence" value="ECO:0007669"/>
    <property type="project" value="UniProtKB-KW"/>
</dbReference>
<proteinExistence type="inferred from homology"/>
<dbReference type="Gene3D" id="2.40.70.10">
    <property type="entry name" value="Acid Proteases"/>
    <property type="match status" value="2"/>
</dbReference>
<comment type="similarity">
    <text evidence="1 3">Belongs to the peptidase A1 family.</text>
</comment>
<evidence type="ECO:0000256" key="5">
    <source>
        <dbReference type="SAM" id="Phobius"/>
    </source>
</evidence>
<evidence type="ECO:0000256" key="2">
    <source>
        <dbReference type="ARBA" id="ARBA00022750"/>
    </source>
</evidence>
<dbReference type="CDD" id="cd05471">
    <property type="entry name" value="pepsin_like"/>
    <property type="match status" value="1"/>
</dbReference>
<comment type="caution">
    <text evidence="8">The sequence shown here is derived from an EMBL/GenBank/DDBJ whole genome shotgun (WGS) entry which is preliminary data.</text>
</comment>
<feature type="signal peptide" evidence="6">
    <location>
        <begin position="1"/>
        <end position="22"/>
    </location>
</feature>
<organism evidence="8 9">
    <name type="scientific">Lyophyllum shimeji</name>
    <name type="common">Hon-shimeji</name>
    <name type="synonym">Tricholoma shimeji</name>
    <dbReference type="NCBI Taxonomy" id="47721"/>
    <lineage>
        <taxon>Eukaryota</taxon>
        <taxon>Fungi</taxon>
        <taxon>Dikarya</taxon>
        <taxon>Basidiomycota</taxon>
        <taxon>Agaricomycotina</taxon>
        <taxon>Agaricomycetes</taxon>
        <taxon>Agaricomycetidae</taxon>
        <taxon>Agaricales</taxon>
        <taxon>Tricholomatineae</taxon>
        <taxon>Lyophyllaceae</taxon>
        <taxon>Lyophyllum</taxon>
    </lineage>
</organism>
<evidence type="ECO:0000256" key="3">
    <source>
        <dbReference type="RuleBase" id="RU000454"/>
    </source>
</evidence>
<reference evidence="8" key="1">
    <citation type="submission" date="2022-07" db="EMBL/GenBank/DDBJ databases">
        <title>The genome of Lyophyllum shimeji provides insight into the initial evolution of ectomycorrhizal fungal genome.</title>
        <authorList>
            <person name="Kobayashi Y."/>
            <person name="Shibata T."/>
            <person name="Hirakawa H."/>
            <person name="Shigenobu S."/>
            <person name="Nishiyama T."/>
            <person name="Yamada A."/>
            <person name="Hasebe M."/>
            <person name="Kawaguchi M."/>
        </authorList>
    </citation>
    <scope>NUCLEOTIDE SEQUENCE</scope>
    <source>
        <strain evidence="8">AT787</strain>
    </source>
</reference>
<sequence length="554" mass="59032">MRHPNLLFLGLVLAVQSSSVSSLKLPFIQRNTHPKTLIGVSNTKLGSLLAGDNDPDAVGNIGNVRYTTNITINGKEVYVALDTGSTDLWVIPPGGIGEFNDTGIPLYLRYGDGTYGVKGTIGVAPFEFGPYKIEKQAFLNANESTIGLMTDIGINGLFGLGFDNPRASPIKSAIQKKYGPSATWGASVLQNIFNQNTSTPNFIAVDLARTEDLEATAGGSFNIGEYDEEYASVANAPKLSQFPKNATRWTTLLEGIHVDGAPLKIESAIKGVPKDRAITLFDTGAPGTILPKKVKQELYSKFKDAVYDDVTHLWIVPCTATPNVEVILGNQKFPIHPLDLSEMTYAKIGGVNYTLCVDSIRGEDGVGRDEFEAVLGDSFLRNVYTVYDFGDRGADGSLSSPYMQFLSQVDPAKAAAQHVALRTKAIAERGPELPPKELLALLNGGATSTTGAAAPTGSVKTSVNLAPTEDDGTSDVARYAWIVIGLLAANLLVGLVLVALGVLSCVRRGTPKEGKPKAAHYVPVRFKDEDAGPAVGGYRDAEGSYDAPYQKSLS</sequence>
<feature type="domain" description="Peptidase A1" evidence="7">
    <location>
        <begin position="66"/>
        <end position="397"/>
    </location>
</feature>
<dbReference type="EMBL" id="BRPK01000007">
    <property type="protein sequence ID" value="GLB40049.1"/>
    <property type="molecule type" value="Genomic_DNA"/>
</dbReference>
<dbReference type="PROSITE" id="PS51767">
    <property type="entry name" value="PEPTIDASE_A1"/>
    <property type="match status" value="1"/>
</dbReference>
<accession>A0A9P3PR61</accession>
<keyword evidence="3" id="KW-0645">Protease</keyword>
<dbReference type="PANTHER" id="PTHR47966:SF51">
    <property type="entry name" value="BETA-SITE APP-CLEAVING ENZYME, ISOFORM A-RELATED"/>
    <property type="match status" value="1"/>
</dbReference>
<keyword evidence="3" id="KW-0378">Hydrolase</keyword>
<evidence type="ECO:0000313" key="9">
    <source>
        <dbReference type="Proteomes" id="UP001063166"/>
    </source>
</evidence>
<dbReference type="InterPro" id="IPR033121">
    <property type="entry name" value="PEPTIDASE_A1"/>
</dbReference>
<keyword evidence="5" id="KW-0472">Membrane</keyword>
<evidence type="ECO:0000256" key="6">
    <source>
        <dbReference type="SAM" id="SignalP"/>
    </source>
</evidence>
<evidence type="ECO:0000256" key="4">
    <source>
        <dbReference type="SAM" id="MobiDB-lite"/>
    </source>
</evidence>
<evidence type="ECO:0000313" key="8">
    <source>
        <dbReference type="EMBL" id="GLB40049.1"/>
    </source>
</evidence>
<dbReference type="InterPro" id="IPR001969">
    <property type="entry name" value="Aspartic_peptidase_AS"/>
</dbReference>
<feature type="chain" id="PRO_5040185702" evidence="6">
    <location>
        <begin position="23"/>
        <end position="554"/>
    </location>
</feature>
<keyword evidence="2 3" id="KW-0064">Aspartyl protease</keyword>
<protein>
    <submittedName>
        <fullName evidence="8">Peptidase A1 family protein</fullName>
    </submittedName>
</protein>
<evidence type="ECO:0000259" key="7">
    <source>
        <dbReference type="PROSITE" id="PS51767"/>
    </source>
</evidence>
<dbReference type="AlphaFoldDB" id="A0A9P3PR61"/>
<evidence type="ECO:0000256" key="1">
    <source>
        <dbReference type="ARBA" id="ARBA00007447"/>
    </source>
</evidence>
<dbReference type="OrthoDB" id="771136at2759"/>
<feature type="transmembrane region" description="Helical" evidence="5">
    <location>
        <begin position="479"/>
        <end position="506"/>
    </location>
</feature>
<dbReference type="PRINTS" id="PR00792">
    <property type="entry name" value="PEPSIN"/>
</dbReference>
<dbReference type="GO" id="GO:0006508">
    <property type="term" value="P:proteolysis"/>
    <property type="evidence" value="ECO:0007669"/>
    <property type="project" value="UniProtKB-KW"/>
</dbReference>
<dbReference type="Pfam" id="PF00026">
    <property type="entry name" value="Asp"/>
    <property type="match status" value="1"/>
</dbReference>
<dbReference type="InterPro" id="IPR021109">
    <property type="entry name" value="Peptidase_aspartic_dom_sf"/>
</dbReference>
<dbReference type="InterPro" id="IPR034164">
    <property type="entry name" value="Pepsin-like_dom"/>
</dbReference>
<dbReference type="InterPro" id="IPR001461">
    <property type="entry name" value="Aspartic_peptidase_A1"/>
</dbReference>
<dbReference type="Proteomes" id="UP001063166">
    <property type="component" value="Unassembled WGS sequence"/>
</dbReference>
<name>A0A9P3PR61_LYOSH</name>
<keyword evidence="6" id="KW-0732">Signal</keyword>
<dbReference type="PROSITE" id="PS00141">
    <property type="entry name" value="ASP_PROTEASE"/>
    <property type="match status" value="1"/>
</dbReference>
<keyword evidence="9" id="KW-1185">Reference proteome</keyword>
<dbReference type="SUPFAM" id="SSF50630">
    <property type="entry name" value="Acid proteases"/>
    <property type="match status" value="1"/>
</dbReference>
<keyword evidence="5" id="KW-0812">Transmembrane</keyword>
<feature type="region of interest" description="Disordered" evidence="4">
    <location>
        <begin position="530"/>
        <end position="554"/>
    </location>
</feature>
<dbReference type="PANTHER" id="PTHR47966">
    <property type="entry name" value="BETA-SITE APP-CLEAVING ENZYME, ISOFORM A-RELATED"/>
    <property type="match status" value="1"/>
</dbReference>
<gene>
    <name evidence="8" type="ORF">LshimejAT787_0705590</name>
</gene>